<dbReference type="PANTHER" id="PTHR30269:SF38">
    <property type="entry name" value="SULFITE EXPORTER TAUE_SAFE"/>
    <property type="match status" value="1"/>
</dbReference>
<feature type="transmembrane region" description="Helical" evidence="8">
    <location>
        <begin position="98"/>
        <end position="116"/>
    </location>
</feature>
<feature type="transmembrane region" description="Helical" evidence="8">
    <location>
        <begin position="167"/>
        <end position="189"/>
    </location>
</feature>
<comment type="similarity">
    <text evidence="2 8">Belongs to the 4-toluene sulfonate uptake permease (TSUP) (TC 2.A.102) family.</text>
</comment>
<evidence type="ECO:0000256" key="5">
    <source>
        <dbReference type="ARBA" id="ARBA00022692"/>
    </source>
</evidence>
<dbReference type="Proteomes" id="UP000011863">
    <property type="component" value="Chromosome"/>
</dbReference>
<sequence length="246" mass="25344">MTGTELAIVLAAVVVGSTVKAITGMGLPLISIPIAALFVDLDDAVVTIALANMLANGVLAVREREHLPETRDLPILAVAGVGGAIVGAIAFIRLPDEPLVIMLIVATVAYIVNFFARPDFRIEPARSKRFAPIAGGVAGIFQGAIGISGPIVGSWIHSYRLSRGAHIVSVTSLFLVSGSAQFAVLVASGELSGRVAPSLLACIPVLAAIPLGTRIRDRVSSAGFDRAIIAMLCVSIVALSVKTFSG</sequence>
<keyword evidence="7 8" id="KW-0472">Membrane</keyword>
<feature type="transmembrane region" description="Helical" evidence="8">
    <location>
        <begin position="45"/>
        <end position="61"/>
    </location>
</feature>
<evidence type="ECO:0000256" key="1">
    <source>
        <dbReference type="ARBA" id="ARBA00004651"/>
    </source>
</evidence>
<evidence type="ECO:0000256" key="3">
    <source>
        <dbReference type="ARBA" id="ARBA00022448"/>
    </source>
</evidence>
<gene>
    <name evidence="9" type="ORF">YM304_11780</name>
</gene>
<dbReference type="AlphaFoldDB" id="A0A6C7E5T8"/>
<organism evidence="9 10">
    <name type="scientific">Ilumatobacter coccineus (strain NBRC 103263 / KCTC 29153 / YM16-304)</name>
    <dbReference type="NCBI Taxonomy" id="1313172"/>
    <lineage>
        <taxon>Bacteria</taxon>
        <taxon>Bacillati</taxon>
        <taxon>Actinomycetota</taxon>
        <taxon>Acidimicrobiia</taxon>
        <taxon>Acidimicrobiales</taxon>
        <taxon>Ilumatobacteraceae</taxon>
        <taxon>Ilumatobacter</taxon>
    </lineage>
</organism>
<dbReference type="Pfam" id="PF01925">
    <property type="entry name" value="TauE"/>
    <property type="match status" value="1"/>
</dbReference>
<evidence type="ECO:0000256" key="7">
    <source>
        <dbReference type="ARBA" id="ARBA00023136"/>
    </source>
</evidence>
<reference evidence="9 10" key="1">
    <citation type="journal article" date="2013" name="Int. J. Syst. Evol. Microbiol.">
        <title>Ilumatobacter nonamiense sp. nov. and Ilumatobacter coccineum sp. nov., isolated from seashore sand.</title>
        <authorList>
            <person name="Matsumoto A."/>
            <person name="Kasai H."/>
            <person name="Matsuo Y."/>
            <person name="Shizuri Y."/>
            <person name="Ichikawa N."/>
            <person name="Fujita N."/>
            <person name="Omura S."/>
            <person name="Takahashi Y."/>
        </authorList>
    </citation>
    <scope>NUCLEOTIDE SEQUENCE [LARGE SCALE GENOMIC DNA]</scope>
    <source>
        <strain evidence="10">NBRC 103263 / KCTC 29153 / YM16-304</strain>
    </source>
</reference>
<dbReference type="GO" id="GO:0005886">
    <property type="term" value="C:plasma membrane"/>
    <property type="evidence" value="ECO:0007669"/>
    <property type="project" value="UniProtKB-SubCell"/>
</dbReference>
<evidence type="ECO:0000256" key="8">
    <source>
        <dbReference type="RuleBase" id="RU363041"/>
    </source>
</evidence>
<evidence type="ECO:0000256" key="4">
    <source>
        <dbReference type="ARBA" id="ARBA00022475"/>
    </source>
</evidence>
<evidence type="ECO:0000256" key="6">
    <source>
        <dbReference type="ARBA" id="ARBA00022989"/>
    </source>
</evidence>
<keyword evidence="4 8" id="KW-1003">Cell membrane</keyword>
<comment type="subcellular location">
    <subcellularLocation>
        <location evidence="1 8">Cell membrane</location>
        <topology evidence="1 8">Multi-pass membrane protein</topology>
    </subcellularLocation>
</comment>
<proteinExistence type="inferred from homology"/>
<keyword evidence="6 8" id="KW-1133">Transmembrane helix</keyword>
<dbReference type="InterPro" id="IPR002781">
    <property type="entry name" value="TM_pro_TauE-like"/>
</dbReference>
<dbReference type="RefSeq" id="WP_015440739.1">
    <property type="nucleotide sequence ID" value="NC_020520.1"/>
</dbReference>
<evidence type="ECO:0000256" key="2">
    <source>
        <dbReference type="ARBA" id="ARBA00009142"/>
    </source>
</evidence>
<protein>
    <recommendedName>
        <fullName evidence="8">Probable membrane transporter protein</fullName>
    </recommendedName>
</protein>
<accession>A0A6C7E5T8</accession>
<feature type="transmembrane region" description="Helical" evidence="8">
    <location>
        <begin position="73"/>
        <end position="92"/>
    </location>
</feature>
<name>A0A6C7E5T8_ILUCY</name>
<feature type="transmembrane region" description="Helical" evidence="8">
    <location>
        <begin position="227"/>
        <end position="245"/>
    </location>
</feature>
<feature type="transmembrane region" description="Helical" evidence="8">
    <location>
        <begin position="195"/>
        <end position="215"/>
    </location>
</feature>
<evidence type="ECO:0000313" key="9">
    <source>
        <dbReference type="EMBL" id="BAN01492.1"/>
    </source>
</evidence>
<dbReference type="OrthoDB" id="5195497at2"/>
<keyword evidence="5 8" id="KW-0812">Transmembrane</keyword>
<dbReference type="EMBL" id="AP012057">
    <property type="protein sequence ID" value="BAN01492.1"/>
    <property type="molecule type" value="Genomic_DNA"/>
</dbReference>
<dbReference type="PANTHER" id="PTHR30269">
    <property type="entry name" value="TRANSMEMBRANE PROTEIN YFCA"/>
    <property type="match status" value="1"/>
</dbReference>
<keyword evidence="3" id="KW-0813">Transport</keyword>
<keyword evidence="10" id="KW-1185">Reference proteome</keyword>
<dbReference type="InterPro" id="IPR052017">
    <property type="entry name" value="TSUP"/>
</dbReference>
<dbReference type="KEGG" id="aym:YM304_11780"/>
<evidence type="ECO:0000313" key="10">
    <source>
        <dbReference type="Proteomes" id="UP000011863"/>
    </source>
</evidence>